<organism evidence="2 3">
    <name type="scientific">Macaca fascicularis</name>
    <name type="common">Crab-eating macaque</name>
    <name type="synonym">Cynomolgus monkey</name>
    <dbReference type="NCBI Taxonomy" id="9541"/>
    <lineage>
        <taxon>Eukaryota</taxon>
        <taxon>Metazoa</taxon>
        <taxon>Chordata</taxon>
        <taxon>Craniata</taxon>
        <taxon>Vertebrata</taxon>
        <taxon>Euteleostomi</taxon>
        <taxon>Mammalia</taxon>
        <taxon>Eutheria</taxon>
        <taxon>Euarchontoglires</taxon>
        <taxon>Primates</taxon>
        <taxon>Haplorrhini</taxon>
        <taxon>Catarrhini</taxon>
        <taxon>Cercopithecidae</taxon>
        <taxon>Cercopithecinae</taxon>
        <taxon>Macaca</taxon>
    </lineage>
</organism>
<proteinExistence type="predicted"/>
<evidence type="ECO:0000256" key="1">
    <source>
        <dbReference type="SAM" id="MobiDB-lite"/>
    </source>
</evidence>
<accession>A0A7N9DEK4</accession>
<feature type="compositionally biased region" description="Low complexity" evidence="1">
    <location>
        <begin position="122"/>
        <end position="133"/>
    </location>
</feature>
<feature type="region of interest" description="Disordered" evidence="1">
    <location>
        <begin position="1"/>
        <end position="24"/>
    </location>
</feature>
<reference evidence="2 3" key="1">
    <citation type="submission" date="2013-03" db="EMBL/GenBank/DDBJ databases">
        <authorList>
            <person name="Warren W."/>
            <person name="Wilson R.K."/>
        </authorList>
    </citation>
    <scope>NUCLEOTIDE SEQUENCE</scope>
</reference>
<feature type="region of interest" description="Disordered" evidence="1">
    <location>
        <begin position="105"/>
        <end position="133"/>
    </location>
</feature>
<dbReference type="AlphaFoldDB" id="A0A7N9DEK4"/>
<reference evidence="2" key="3">
    <citation type="submission" date="2025-09" db="UniProtKB">
        <authorList>
            <consortium name="Ensembl"/>
        </authorList>
    </citation>
    <scope>IDENTIFICATION</scope>
</reference>
<dbReference type="GeneTree" id="ENSGT00960000192784"/>
<name>A0A7N9DEK4_MACFA</name>
<evidence type="ECO:0000313" key="3">
    <source>
        <dbReference type="Proteomes" id="UP000233100"/>
    </source>
</evidence>
<dbReference type="GO" id="GO:0005739">
    <property type="term" value="C:mitochondrion"/>
    <property type="evidence" value="ECO:0007669"/>
    <property type="project" value="TreeGrafter"/>
</dbReference>
<keyword evidence="3" id="KW-1185">Reference proteome</keyword>
<dbReference type="Ensembl" id="ENSMFAT00000078766.1">
    <property type="protein sequence ID" value="ENSMFAP00000063972.1"/>
    <property type="gene ID" value="ENSMFAG00000048201.1"/>
</dbReference>
<feature type="compositionally biased region" description="Basic residues" evidence="1">
    <location>
        <begin position="105"/>
        <end position="121"/>
    </location>
</feature>
<reference evidence="2" key="2">
    <citation type="submission" date="2025-08" db="UniProtKB">
        <authorList>
            <consortium name="Ensembl"/>
        </authorList>
    </citation>
    <scope>IDENTIFICATION</scope>
</reference>
<protein>
    <submittedName>
        <fullName evidence="2">Uncharacterized protein</fullName>
    </submittedName>
</protein>
<dbReference type="PANTHER" id="PTHR32035">
    <property type="entry name" value="AURORA KINASE A-INTERACTING PROTEIN"/>
    <property type="match status" value="1"/>
</dbReference>
<dbReference type="Proteomes" id="UP000233100">
    <property type="component" value="Chromosome 6"/>
</dbReference>
<dbReference type="PANTHER" id="PTHR32035:SF3">
    <property type="entry name" value="SMALL RIBOSOMAL SUBUNIT PROTEIN MS38"/>
    <property type="match status" value="1"/>
</dbReference>
<sequence length="133" mass="15053">MPGGLAWRPHESTQPTGLGRAASLPGKGTQLELEEMLVPRKMSISLRESWLTARCLLPRLDVQTPGTAAPAQFYECLPSQMGERVRQEDEKAWDTPQMQHKNVLKTRQRKMNHHTHRKRGGRCSCGRRSGQDP</sequence>
<evidence type="ECO:0000313" key="2">
    <source>
        <dbReference type="Ensembl" id="ENSMFAP00000063972.1"/>
    </source>
</evidence>